<proteinExistence type="predicted"/>
<dbReference type="EMBL" id="HBUF01341155">
    <property type="protein sequence ID" value="CAG6703679.1"/>
    <property type="molecule type" value="Transcribed_RNA"/>
</dbReference>
<protein>
    <submittedName>
        <fullName evidence="1">Uncharacterized protein</fullName>
    </submittedName>
</protein>
<dbReference type="AlphaFoldDB" id="A0A8D8UES9"/>
<reference evidence="1" key="1">
    <citation type="submission" date="2021-05" db="EMBL/GenBank/DDBJ databases">
        <authorList>
            <person name="Alioto T."/>
            <person name="Alioto T."/>
            <person name="Gomez Garrido J."/>
        </authorList>
    </citation>
    <scope>NUCLEOTIDE SEQUENCE</scope>
</reference>
<organism evidence="1">
    <name type="scientific">Cacopsylla melanoneura</name>
    <dbReference type="NCBI Taxonomy" id="428564"/>
    <lineage>
        <taxon>Eukaryota</taxon>
        <taxon>Metazoa</taxon>
        <taxon>Ecdysozoa</taxon>
        <taxon>Arthropoda</taxon>
        <taxon>Hexapoda</taxon>
        <taxon>Insecta</taxon>
        <taxon>Pterygota</taxon>
        <taxon>Neoptera</taxon>
        <taxon>Paraneoptera</taxon>
        <taxon>Hemiptera</taxon>
        <taxon>Sternorrhyncha</taxon>
        <taxon>Psylloidea</taxon>
        <taxon>Psyllidae</taxon>
        <taxon>Psyllinae</taxon>
        <taxon>Cacopsylla</taxon>
    </lineage>
</organism>
<sequence length="99" mass="11047">MIESEQQCVRPFQLTATFLKTGCQAFLTGVALDVKPLVSSDIYNLCRRGTGGNQTPWSMEVGVVNKPIYSVFSFLTAQICTGNKFRTRNKNPNGQLERK</sequence>
<evidence type="ECO:0000313" key="1">
    <source>
        <dbReference type="EMBL" id="CAG6703679.1"/>
    </source>
</evidence>
<accession>A0A8D8UES9</accession>
<name>A0A8D8UES9_9HEMI</name>